<comment type="function">
    <text evidence="6">Methylates the ribose at the nucleotide 34 wobble position in the two leucyl isoacceptors tRNA(Leu)(CmAA) and tRNA(Leu)(cmnm5UmAA). Catalyzes the methyl transfer from S-adenosyl-L-methionine to the 2'-OH of the wobble nucleotide.</text>
</comment>
<dbReference type="GO" id="GO:0042802">
    <property type="term" value="F:identical protein binding"/>
    <property type="evidence" value="ECO:0007669"/>
    <property type="project" value="UniProtKB-ARBA"/>
</dbReference>
<evidence type="ECO:0000313" key="10">
    <source>
        <dbReference type="Proteomes" id="UP000266796"/>
    </source>
</evidence>
<evidence type="ECO:0000256" key="4">
    <source>
        <dbReference type="ARBA" id="ARBA00022691"/>
    </source>
</evidence>
<dbReference type="InterPro" id="IPR016914">
    <property type="entry name" value="TrmL"/>
</dbReference>
<reference evidence="9 10" key="1">
    <citation type="journal article" date="2018" name="Parasitology">
        <title>The reduced genome of Candidatus Kinetoplastibacterium sorsogonicusi, the endosymbiont of Kentomonas sorsogonicus (Trypanosomatidae): loss of the haem-synthesis pathway.</title>
        <authorList>
            <person name="Silva F.M."/>
            <person name="Kostygov A.Y."/>
            <person name="Spodareva V.V."/>
            <person name="Butenko A."/>
            <person name="Tossou R."/>
            <person name="Lukes J."/>
            <person name="Yurchenko V."/>
            <person name="Alves J.M.P."/>
        </authorList>
    </citation>
    <scope>NUCLEOTIDE SEQUENCE [LARGE SCALE GENOMIC DNA]</scope>
    <source>
        <strain evidence="9 10">MF-08</strain>
    </source>
</reference>
<comment type="subunit">
    <text evidence="6">Homodimer.</text>
</comment>
<keyword evidence="10" id="KW-1185">Reference proteome</keyword>
<comment type="subcellular location">
    <subcellularLocation>
        <location evidence="6">Cytoplasm</location>
    </subcellularLocation>
</comment>
<dbReference type="HAMAP" id="MF_01885">
    <property type="entry name" value="tRNA_methyltr_TrmL"/>
    <property type="match status" value="1"/>
</dbReference>
<dbReference type="RefSeq" id="WP_108674108.1">
    <property type="nucleotide sequence ID" value="NZ_CP025628.1"/>
</dbReference>
<evidence type="ECO:0000256" key="6">
    <source>
        <dbReference type="HAMAP-Rule" id="MF_01885"/>
    </source>
</evidence>
<dbReference type="AlphaFoldDB" id="A0A3S7JAK2"/>
<keyword evidence="3 6" id="KW-0808">Transferase</keyword>
<comment type="catalytic activity">
    <reaction evidence="6">
        <text>5-carboxymethylaminomethyluridine(34) in tRNA(Leu) + S-adenosyl-L-methionine = 5-carboxymethylaminomethyl-2'-O-methyluridine(34) in tRNA(Leu) + S-adenosyl-L-homocysteine + H(+)</text>
        <dbReference type="Rhea" id="RHEA:43088"/>
        <dbReference type="Rhea" id="RHEA-COMP:10333"/>
        <dbReference type="Rhea" id="RHEA-COMP:10334"/>
        <dbReference type="ChEBI" id="CHEBI:15378"/>
        <dbReference type="ChEBI" id="CHEBI:57856"/>
        <dbReference type="ChEBI" id="CHEBI:59789"/>
        <dbReference type="ChEBI" id="CHEBI:74508"/>
        <dbReference type="ChEBI" id="CHEBI:74511"/>
        <dbReference type="EC" id="2.1.1.207"/>
    </reaction>
</comment>
<keyword evidence="5 6" id="KW-0819">tRNA processing</keyword>
<evidence type="ECO:0000256" key="2">
    <source>
        <dbReference type="ARBA" id="ARBA00022603"/>
    </source>
</evidence>
<dbReference type="KEGG" id="kso:CKSOR_00612"/>
<evidence type="ECO:0000313" key="9">
    <source>
        <dbReference type="EMBL" id="AWD32712.1"/>
    </source>
</evidence>
<protein>
    <recommendedName>
        <fullName evidence="6">tRNA (cytidine(34)-2'-O)-methyltransferase</fullName>
        <ecNumber evidence="6">2.1.1.207</ecNumber>
    </recommendedName>
    <alternativeName>
        <fullName evidence="6">tRNA (cytidine/uridine-2'-O-)-methyltransferase TrmL</fullName>
    </alternativeName>
</protein>
<dbReference type="GO" id="GO:0003723">
    <property type="term" value="F:RNA binding"/>
    <property type="evidence" value="ECO:0007669"/>
    <property type="project" value="InterPro"/>
</dbReference>
<dbReference type="GO" id="GO:0002132">
    <property type="term" value="P:wobble position uridine ribose methylation"/>
    <property type="evidence" value="ECO:0007669"/>
    <property type="project" value="TreeGrafter"/>
</dbReference>
<sequence>MFHVILVNPEIPPNTGNAIRLCANTGSHLHIIRPFSFSLDDRRLKRAGLDYHEWQEIKIHNTLQEAIDKINVNYDRCFVMTTKGNKFLSNIHLYKNDVFIFGNETKGLSTHYMNLFPETNKIRLPMLKTQRSLNLSNAIAITIYEAWRQNNYINGI</sequence>
<feature type="binding site" evidence="6 7">
    <location>
        <position position="80"/>
    </location>
    <ligand>
        <name>S-adenosyl-L-methionine</name>
        <dbReference type="ChEBI" id="CHEBI:59789"/>
    </ligand>
</feature>
<dbReference type="GO" id="GO:0002131">
    <property type="term" value="P:wobble position cytosine ribose methylation"/>
    <property type="evidence" value="ECO:0007669"/>
    <property type="project" value="TreeGrafter"/>
</dbReference>
<dbReference type="CDD" id="cd18094">
    <property type="entry name" value="SpoU-like_TrmL"/>
    <property type="match status" value="1"/>
</dbReference>
<evidence type="ECO:0000259" key="8">
    <source>
        <dbReference type="Pfam" id="PF00588"/>
    </source>
</evidence>
<keyword evidence="2 6" id="KW-0489">Methyltransferase</keyword>
<dbReference type="InterPro" id="IPR001537">
    <property type="entry name" value="SpoU_MeTrfase"/>
</dbReference>
<evidence type="ECO:0000256" key="3">
    <source>
        <dbReference type="ARBA" id="ARBA00022679"/>
    </source>
</evidence>
<evidence type="ECO:0000256" key="1">
    <source>
        <dbReference type="ARBA" id="ARBA00022490"/>
    </source>
</evidence>
<organism evidence="9 10">
    <name type="scientific">Candidatus Kinetoplastidibacterium kentomonadis</name>
    <dbReference type="NCBI Taxonomy" id="1576550"/>
    <lineage>
        <taxon>Bacteria</taxon>
        <taxon>Pseudomonadati</taxon>
        <taxon>Pseudomonadota</taxon>
        <taxon>Betaproteobacteria</taxon>
        <taxon>Candidatus Kinetoplastidibacterium</taxon>
    </lineage>
</organism>
<dbReference type="GO" id="GO:0141102">
    <property type="term" value="F:tRNA (5-carboxymethylaminomethyluridine(34)-2'-O)-methyltransferase activity"/>
    <property type="evidence" value="ECO:0007669"/>
    <property type="project" value="RHEA"/>
</dbReference>
<comment type="similarity">
    <text evidence="6">Belongs to the class IV-like SAM-binding methyltransferase superfamily. RNA methyltransferase TrmH family. TrmL subfamily.</text>
</comment>
<dbReference type="EMBL" id="CP025628">
    <property type="protein sequence ID" value="AWD32712.1"/>
    <property type="molecule type" value="Genomic_DNA"/>
</dbReference>
<dbReference type="FunFam" id="3.40.1280.10:FF:000002">
    <property type="entry name" value="Peptidylprolyl isomerase"/>
    <property type="match status" value="1"/>
</dbReference>
<feature type="binding site" evidence="6 7">
    <location>
        <position position="102"/>
    </location>
    <ligand>
        <name>S-adenosyl-L-methionine</name>
        <dbReference type="ChEBI" id="CHEBI:59789"/>
    </ligand>
</feature>
<dbReference type="InterPro" id="IPR029026">
    <property type="entry name" value="tRNA_m1G_MTases_N"/>
</dbReference>
<accession>A0A3S7JAK2</accession>
<dbReference type="GO" id="GO:0005737">
    <property type="term" value="C:cytoplasm"/>
    <property type="evidence" value="ECO:0007669"/>
    <property type="project" value="UniProtKB-SubCell"/>
</dbReference>
<dbReference type="OrthoDB" id="9789043at2"/>
<feature type="binding site" evidence="6 7">
    <location>
        <position position="132"/>
    </location>
    <ligand>
        <name>S-adenosyl-L-methionine</name>
        <dbReference type="ChEBI" id="CHEBI:59789"/>
    </ligand>
</feature>
<evidence type="ECO:0000256" key="5">
    <source>
        <dbReference type="ARBA" id="ARBA00022694"/>
    </source>
</evidence>
<gene>
    <name evidence="6 9" type="primary">trmL</name>
    <name evidence="9" type="ORF">CKSOR_00612</name>
</gene>
<proteinExistence type="inferred from homology"/>
<dbReference type="Gene3D" id="3.40.1280.10">
    <property type="match status" value="1"/>
</dbReference>
<name>A0A3S7JAK2_9PROT</name>
<dbReference type="SUPFAM" id="SSF75217">
    <property type="entry name" value="alpha/beta knot"/>
    <property type="match status" value="1"/>
</dbReference>
<comment type="catalytic activity">
    <reaction evidence="6">
        <text>cytidine(34) in tRNA + S-adenosyl-L-methionine = 2'-O-methylcytidine(34) in tRNA + S-adenosyl-L-homocysteine + H(+)</text>
        <dbReference type="Rhea" id="RHEA:43084"/>
        <dbReference type="Rhea" id="RHEA-COMP:10331"/>
        <dbReference type="Rhea" id="RHEA-COMP:10332"/>
        <dbReference type="ChEBI" id="CHEBI:15378"/>
        <dbReference type="ChEBI" id="CHEBI:57856"/>
        <dbReference type="ChEBI" id="CHEBI:59789"/>
        <dbReference type="ChEBI" id="CHEBI:74495"/>
        <dbReference type="ChEBI" id="CHEBI:82748"/>
        <dbReference type="EC" id="2.1.1.207"/>
    </reaction>
</comment>
<feature type="domain" description="tRNA/rRNA methyltransferase SpoU type" evidence="8">
    <location>
        <begin position="2"/>
        <end position="144"/>
    </location>
</feature>
<dbReference type="EC" id="2.1.1.207" evidence="6"/>
<dbReference type="GO" id="GO:0141098">
    <property type="term" value="F:tRNA (cytidine(34)-2'-O)-methyltransferase activity"/>
    <property type="evidence" value="ECO:0007669"/>
    <property type="project" value="RHEA"/>
</dbReference>
<dbReference type="PANTHER" id="PTHR42971:SF1">
    <property type="entry name" value="TRNA (CYTIDINE(34)-2'-O)-METHYLTRANSFERASE"/>
    <property type="match status" value="1"/>
</dbReference>
<keyword evidence="1 6" id="KW-0963">Cytoplasm</keyword>
<feature type="binding site" evidence="6 7">
    <location>
        <position position="124"/>
    </location>
    <ligand>
        <name>S-adenosyl-L-methionine</name>
        <dbReference type="ChEBI" id="CHEBI:59789"/>
    </ligand>
</feature>
<evidence type="ECO:0000256" key="7">
    <source>
        <dbReference type="PIRSR" id="PIRSR029256-1"/>
    </source>
</evidence>
<dbReference type="PIRSF" id="PIRSF029256">
    <property type="entry name" value="SpoU_TrmH_prd"/>
    <property type="match status" value="1"/>
</dbReference>
<keyword evidence="4 6" id="KW-0949">S-adenosyl-L-methionine</keyword>
<dbReference type="PANTHER" id="PTHR42971">
    <property type="entry name" value="TRNA (CYTIDINE(34)-2'-O)-METHYLTRANSFERASE"/>
    <property type="match status" value="1"/>
</dbReference>
<dbReference type="Proteomes" id="UP000266796">
    <property type="component" value="Chromosome"/>
</dbReference>
<dbReference type="InterPro" id="IPR029028">
    <property type="entry name" value="Alpha/beta_knot_MTases"/>
</dbReference>
<dbReference type="Pfam" id="PF00588">
    <property type="entry name" value="SpoU_methylase"/>
    <property type="match status" value="1"/>
</dbReference>